<dbReference type="OrthoDB" id="9815697at2"/>
<evidence type="ECO:0000313" key="3">
    <source>
        <dbReference type="EMBL" id="PCE39894.1"/>
    </source>
</evidence>
<dbReference type="GO" id="GO:0003700">
    <property type="term" value="F:DNA-binding transcription factor activity"/>
    <property type="evidence" value="ECO:0007669"/>
    <property type="project" value="TreeGrafter"/>
</dbReference>
<organism evidence="3 4">
    <name type="scientific">Rhizorhabdus dicambivorans</name>
    <dbReference type="NCBI Taxonomy" id="1850238"/>
    <lineage>
        <taxon>Bacteria</taxon>
        <taxon>Pseudomonadati</taxon>
        <taxon>Pseudomonadota</taxon>
        <taxon>Alphaproteobacteria</taxon>
        <taxon>Sphingomonadales</taxon>
        <taxon>Sphingomonadaceae</taxon>
        <taxon>Rhizorhabdus</taxon>
    </lineage>
</organism>
<comment type="caution">
    <text evidence="3">The sequence shown here is derived from an EMBL/GenBank/DDBJ whole genome shotgun (WGS) entry which is preliminary data.</text>
</comment>
<keyword evidence="1" id="KW-0238">DNA-binding</keyword>
<dbReference type="InterPro" id="IPR050807">
    <property type="entry name" value="TransReg_Diox_bact_type"/>
</dbReference>
<gene>
    <name evidence="3" type="ORF">COO09_23085</name>
</gene>
<evidence type="ECO:0000256" key="1">
    <source>
        <dbReference type="ARBA" id="ARBA00023125"/>
    </source>
</evidence>
<dbReference type="AlphaFoldDB" id="A0A2A4FQA0"/>
<dbReference type="Pfam" id="PF01381">
    <property type="entry name" value="HTH_3"/>
    <property type="match status" value="1"/>
</dbReference>
<sequence>MDIRQVFAANLRRLRHARNLSQEALAHEAQIDRTYVSALERGVYSASLDTIANLADALGVEPYELLIKENASRRD</sequence>
<dbReference type="RefSeq" id="WP_096367733.1">
    <property type="nucleotide sequence ID" value="NZ_CP023449.1"/>
</dbReference>
<name>A0A2A4FQA0_9SPHN</name>
<dbReference type="Gene3D" id="1.10.260.40">
    <property type="entry name" value="lambda repressor-like DNA-binding domains"/>
    <property type="match status" value="1"/>
</dbReference>
<protein>
    <submittedName>
        <fullName evidence="3">Transcriptional regulator</fullName>
    </submittedName>
</protein>
<dbReference type="InterPro" id="IPR001387">
    <property type="entry name" value="Cro/C1-type_HTH"/>
</dbReference>
<dbReference type="PANTHER" id="PTHR46797">
    <property type="entry name" value="HTH-TYPE TRANSCRIPTIONAL REGULATOR"/>
    <property type="match status" value="1"/>
</dbReference>
<accession>A0A2A4FQA0</accession>
<dbReference type="PROSITE" id="PS50943">
    <property type="entry name" value="HTH_CROC1"/>
    <property type="match status" value="1"/>
</dbReference>
<keyword evidence="4" id="KW-1185">Reference proteome</keyword>
<dbReference type="InterPro" id="IPR010982">
    <property type="entry name" value="Lambda_DNA-bd_dom_sf"/>
</dbReference>
<dbReference type="EMBL" id="NWUF01000041">
    <property type="protein sequence ID" value="PCE39894.1"/>
    <property type="molecule type" value="Genomic_DNA"/>
</dbReference>
<dbReference type="SMART" id="SM00530">
    <property type="entry name" value="HTH_XRE"/>
    <property type="match status" value="1"/>
</dbReference>
<dbReference type="Proteomes" id="UP000218934">
    <property type="component" value="Unassembled WGS sequence"/>
</dbReference>
<dbReference type="GO" id="GO:0005829">
    <property type="term" value="C:cytosol"/>
    <property type="evidence" value="ECO:0007669"/>
    <property type="project" value="TreeGrafter"/>
</dbReference>
<evidence type="ECO:0000259" key="2">
    <source>
        <dbReference type="PROSITE" id="PS50943"/>
    </source>
</evidence>
<dbReference type="CDD" id="cd00093">
    <property type="entry name" value="HTH_XRE"/>
    <property type="match status" value="1"/>
</dbReference>
<dbReference type="KEGG" id="rdi:CMV14_12665"/>
<dbReference type="PANTHER" id="PTHR46797:SF1">
    <property type="entry name" value="METHYLPHOSPHONATE SYNTHASE"/>
    <property type="match status" value="1"/>
</dbReference>
<feature type="domain" description="HTH cro/C1-type" evidence="2">
    <location>
        <begin position="11"/>
        <end position="65"/>
    </location>
</feature>
<reference evidence="3 4" key="1">
    <citation type="submission" date="2017-09" db="EMBL/GenBank/DDBJ databases">
        <title>The Catabolism of 3,6-Dichlorosalicylic acid is Initiated by the Cytochrome P450 Monooxygenase DsmABC in Rhizorhabdus dicambivorans Ndbn-20.</title>
        <authorList>
            <person name="Na L."/>
        </authorList>
    </citation>
    <scope>NUCLEOTIDE SEQUENCE [LARGE SCALE GENOMIC DNA]</scope>
    <source>
        <strain evidence="3 4">Ndbn-20m</strain>
    </source>
</reference>
<dbReference type="GO" id="GO:0003677">
    <property type="term" value="F:DNA binding"/>
    <property type="evidence" value="ECO:0007669"/>
    <property type="project" value="UniProtKB-KW"/>
</dbReference>
<dbReference type="SUPFAM" id="SSF47413">
    <property type="entry name" value="lambda repressor-like DNA-binding domains"/>
    <property type="match status" value="1"/>
</dbReference>
<proteinExistence type="predicted"/>
<evidence type="ECO:0000313" key="4">
    <source>
        <dbReference type="Proteomes" id="UP000218934"/>
    </source>
</evidence>